<evidence type="ECO:0000256" key="1">
    <source>
        <dbReference type="SAM" id="MobiDB-lite"/>
    </source>
</evidence>
<dbReference type="EMBL" id="CAJNOI010000037">
    <property type="protein sequence ID" value="CAF0902962.1"/>
    <property type="molecule type" value="Genomic_DNA"/>
</dbReference>
<protein>
    <submittedName>
        <fullName evidence="4">Uncharacterized protein</fullName>
    </submittedName>
</protein>
<keyword evidence="2" id="KW-1133">Transmembrane helix</keyword>
<accession>A0A815SGJ3</accession>
<comment type="caution">
    <text evidence="4">The sequence shown here is derived from an EMBL/GenBank/DDBJ whole genome shotgun (WGS) entry which is preliminary data.</text>
</comment>
<feature type="region of interest" description="Disordered" evidence="1">
    <location>
        <begin position="34"/>
        <end position="57"/>
    </location>
</feature>
<evidence type="ECO:0000313" key="5">
    <source>
        <dbReference type="Proteomes" id="UP000663832"/>
    </source>
</evidence>
<proteinExistence type="predicted"/>
<evidence type="ECO:0000313" key="4">
    <source>
        <dbReference type="EMBL" id="CAF1492675.1"/>
    </source>
</evidence>
<feature type="transmembrane region" description="Helical" evidence="2">
    <location>
        <begin position="76"/>
        <end position="95"/>
    </location>
</feature>
<gene>
    <name evidence="3" type="ORF">BJG266_LOCUS10576</name>
    <name evidence="4" type="ORF">QVE165_LOCUS42980</name>
</gene>
<dbReference type="Proteomes" id="UP000663832">
    <property type="component" value="Unassembled WGS sequence"/>
</dbReference>
<name>A0A815SGJ3_9BILA</name>
<feature type="compositionally biased region" description="Polar residues" evidence="1">
    <location>
        <begin position="38"/>
        <end position="49"/>
    </location>
</feature>
<reference evidence="4" key="1">
    <citation type="submission" date="2021-02" db="EMBL/GenBank/DDBJ databases">
        <authorList>
            <person name="Nowell W R."/>
        </authorList>
    </citation>
    <scope>NUCLEOTIDE SEQUENCE</scope>
</reference>
<dbReference type="EMBL" id="CAJNOM010000542">
    <property type="protein sequence ID" value="CAF1492675.1"/>
    <property type="molecule type" value="Genomic_DNA"/>
</dbReference>
<keyword evidence="5" id="KW-1185">Reference proteome</keyword>
<organism evidence="4 5">
    <name type="scientific">Adineta steineri</name>
    <dbReference type="NCBI Taxonomy" id="433720"/>
    <lineage>
        <taxon>Eukaryota</taxon>
        <taxon>Metazoa</taxon>
        <taxon>Spiralia</taxon>
        <taxon>Gnathifera</taxon>
        <taxon>Rotifera</taxon>
        <taxon>Eurotatoria</taxon>
        <taxon>Bdelloidea</taxon>
        <taxon>Adinetida</taxon>
        <taxon>Adinetidae</taxon>
        <taxon>Adineta</taxon>
    </lineage>
</organism>
<sequence>METIDTNVNDSPVYDFGIGIKYYQCPVDFIQAPPDTVTPPNTSTTNGPINASTTTGTSITNSQTNASILQHNEVKLIIFGICIGLSIGIVIMKVLI</sequence>
<evidence type="ECO:0000313" key="3">
    <source>
        <dbReference type="EMBL" id="CAF0902962.1"/>
    </source>
</evidence>
<keyword evidence="2" id="KW-0812">Transmembrane</keyword>
<evidence type="ECO:0000256" key="2">
    <source>
        <dbReference type="SAM" id="Phobius"/>
    </source>
</evidence>
<dbReference type="Proteomes" id="UP000663877">
    <property type="component" value="Unassembled WGS sequence"/>
</dbReference>
<keyword evidence="2" id="KW-0472">Membrane</keyword>
<dbReference type="AlphaFoldDB" id="A0A815SGJ3"/>